<evidence type="ECO:0000313" key="2">
    <source>
        <dbReference type="Proteomes" id="UP001341840"/>
    </source>
</evidence>
<organism evidence="1 2">
    <name type="scientific">Stylosanthes scabra</name>
    <dbReference type="NCBI Taxonomy" id="79078"/>
    <lineage>
        <taxon>Eukaryota</taxon>
        <taxon>Viridiplantae</taxon>
        <taxon>Streptophyta</taxon>
        <taxon>Embryophyta</taxon>
        <taxon>Tracheophyta</taxon>
        <taxon>Spermatophyta</taxon>
        <taxon>Magnoliopsida</taxon>
        <taxon>eudicotyledons</taxon>
        <taxon>Gunneridae</taxon>
        <taxon>Pentapetalae</taxon>
        <taxon>rosids</taxon>
        <taxon>fabids</taxon>
        <taxon>Fabales</taxon>
        <taxon>Fabaceae</taxon>
        <taxon>Papilionoideae</taxon>
        <taxon>50 kb inversion clade</taxon>
        <taxon>dalbergioids sensu lato</taxon>
        <taxon>Dalbergieae</taxon>
        <taxon>Pterocarpus clade</taxon>
        <taxon>Stylosanthes</taxon>
    </lineage>
</organism>
<comment type="caution">
    <text evidence="1">The sequence shown here is derived from an EMBL/GenBank/DDBJ whole genome shotgun (WGS) entry which is preliminary data.</text>
</comment>
<evidence type="ECO:0000313" key="1">
    <source>
        <dbReference type="EMBL" id="MED6150814.1"/>
    </source>
</evidence>
<proteinExistence type="predicted"/>
<reference evidence="1 2" key="1">
    <citation type="journal article" date="2023" name="Plants (Basel)">
        <title>Bridging the Gap: Combining Genomics and Transcriptomics Approaches to Understand Stylosanthes scabra, an Orphan Legume from the Brazilian Caatinga.</title>
        <authorList>
            <person name="Ferreira-Neto J.R.C."/>
            <person name="da Silva M.D."/>
            <person name="Binneck E."/>
            <person name="de Melo N.F."/>
            <person name="da Silva R.H."/>
            <person name="de Melo A.L.T.M."/>
            <person name="Pandolfi V."/>
            <person name="Bustamante F.O."/>
            <person name="Brasileiro-Vidal A.C."/>
            <person name="Benko-Iseppon A.M."/>
        </authorList>
    </citation>
    <scope>NUCLEOTIDE SEQUENCE [LARGE SCALE GENOMIC DNA]</scope>
    <source>
        <tissue evidence="1">Leaves</tissue>
    </source>
</reference>
<dbReference type="Proteomes" id="UP001341840">
    <property type="component" value="Unassembled WGS sequence"/>
</dbReference>
<keyword evidence="2" id="KW-1185">Reference proteome</keyword>
<name>A0ABU6TQZ8_9FABA</name>
<protein>
    <submittedName>
        <fullName evidence="1">Uncharacterized protein</fullName>
    </submittedName>
</protein>
<accession>A0ABU6TQZ8</accession>
<gene>
    <name evidence="1" type="ORF">PIB30_076063</name>
</gene>
<dbReference type="EMBL" id="JASCZI010091608">
    <property type="protein sequence ID" value="MED6150814.1"/>
    <property type="molecule type" value="Genomic_DNA"/>
</dbReference>
<sequence>MAFVLDGGKYFSRNLLLTTAQSAVTSPDRVWYQSLALPSKEKGKANAFTASSSPPVLRVVAQITSKSFKCLIESSPGIPWNRGSKFIRPDFNSKFLFSSAHLFQSNPGKVSHVG</sequence>
<feature type="non-terminal residue" evidence="1">
    <location>
        <position position="114"/>
    </location>
</feature>